<dbReference type="Proteomes" id="UP000838756">
    <property type="component" value="Unassembled WGS sequence"/>
</dbReference>
<dbReference type="Gene3D" id="2.160.20.70">
    <property type="match status" value="1"/>
</dbReference>
<dbReference type="GO" id="GO:0007015">
    <property type="term" value="P:actin filament organization"/>
    <property type="evidence" value="ECO:0007669"/>
    <property type="project" value="TreeGrafter"/>
</dbReference>
<feature type="non-terminal residue" evidence="3">
    <location>
        <position position="1"/>
    </location>
</feature>
<dbReference type="AlphaFoldDB" id="A0A8S4QPX3"/>
<comment type="similarity">
    <text evidence="1">Belongs to the CAP family.</text>
</comment>
<dbReference type="InterPro" id="IPR013912">
    <property type="entry name" value="Adenylate_cyclase-assoc_CAP_C"/>
</dbReference>
<dbReference type="InterPro" id="IPR016098">
    <property type="entry name" value="CAP/MinC_C"/>
</dbReference>
<comment type="caution">
    <text evidence="3">The sequence shown here is derived from an EMBL/GenBank/DDBJ whole genome shotgun (WGS) entry which is preliminary data.</text>
</comment>
<dbReference type="EMBL" id="CAKXAJ010013105">
    <property type="protein sequence ID" value="CAH2215845.1"/>
    <property type="molecule type" value="Genomic_DNA"/>
</dbReference>
<sequence>EYQKGNSNLVVENAEMNNVVYMFRCRDSALTVRGKINGVVLDSCTKCAVVFDNLVSSVEFVNCQSVQMQSETETWLLFMGLIRGVTQRPMDRAMLGVSPRDQK</sequence>
<name>A0A8S4QPX3_9NEOP</name>
<dbReference type="InterPro" id="IPR036223">
    <property type="entry name" value="CAP_C_sf"/>
</dbReference>
<dbReference type="PANTHER" id="PTHR10652:SF0">
    <property type="entry name" value="ADENYLYL CYCLASE-ASSOCIATED PROTEIN"/>
    <property type="match status" value="1"/>
</dbReference>
<dbReference type="InterPro" id="IPR017901">
    <property type="entry name" value="C-CAP_CF_C-like"/>
</dbReference>
<reference evidence="3" key="1">
    <citation type="submission" date="2022-03" db="EMBL/GenBank/DDBJ databases">
        <authorList>
            <person name="Lindestad O."/>
        </authorList>
    </citation>
    <scope>NUCLEOTIDE SEQUENCE</scope>
</reference>
<proteinExistence type="inferred from homology"/>
<dbReference type="PROSITE" id="PS51329">
    <property type="entry name" value="C_CAP_COFACTOR_C"/>
    <property type="match status" value="1"/>
</dbReference>
<dbReference type="PANTHER" id="PTHR10652">
    <property type="entry name" value="ADENYLYL CYCLASE-ASSOCIATED PROTEIN"/>
    <property type="match status" value="1"/>
</dbReference>
<dbReference type="Pfam" id="PF08603">
    <property type="entry name" value="CAP_C"/>
    <property type="match status" value="1"/>
</dbReference>
<evidence type="ECO:0000313" key="4">
    <source>
        <dbReference type="Proteomes" id="UP000838756"/>
    </source>
</evidence>
<dbReference type="GO" id="GO:0019933">
    <property type="term" value="P:cAMP-mediated signaling"/>
    <property type="evidence" value="ECO:0007669"/>
    <property type="project" value="TreeGrafter"/>
</dbReference>
<protein>
    <submittedName>
        <fullName evidence="3">Jg26925 protein</fullName>
    </submittedName>
</protein>
<gene>
    <name evidence="3" type="primary">jg26925</name>
    <name evidence="3" type="ORF">PAEG_LOCUS3930</name>
</gene>
<organism evidence="3 4">
    <name type="scientific">Pararge aegeria aegeria</name>
    <dbReference type="NCBI Taxonomy" id="348720"/>
    <lineage>
        <taxon>Eukaryota</taxon>
        <taxon>Metazoa</taxon>
        <taxon>Ecdysozoa</taxon>
        <taxon>Arthropoda</taxon>
        <taxon>Hexapoda</taxon>
        <taxon>Insecta</taxon>
        <taxon>Pterygota</taxon>
        <taxon>Neoptera</taxon>
        <taxon>Endopterygota</taxon>
        <taxon>Lepidoptera</taxon>
        <taxon>Glossata</taxon>
        <taxon>Ditrysia</taxon>
        <taxon>Papilionoidea</taxon>
        <taxon>Nymphalidae</taxon>
        <taxon>Satyrinae</taxon>
        <taxon>Satyrini</taxon>
        <taxon>Parargina</taxon>
        <taxon>Pararge</taxon>
    </lineage>
</organism>
<dbReference type="SUPFAM" id="SSF69340">
    <property type="entry name" value="C-terminal domain of adenylylcyclase associated protein"/>
    <property type="match status" value="1"/>
</dbReference>
<evidence type="ECO:0000259" key="2">
    <source>
        <dbReference type="PROSITE" id="PS51329"/>
    </source>
</evidence>
<keyword evidence="4" id="KW-1185">Reference proteome</keyword>
<dbReference type="InterPro" id="IPR001837">
    <property type="entry name" value="Adenylate_cyclase-assoc_CAP"/>
</dbReference>
<dbReference type="GO" id="GO:0008179">
    <property type="term" value="F:adenylate cyclase binding"/>
    <property type="evidence" value="ECO:0007669"/>
    <property type="project" value="TreeGrafter"/>
</dbReference>
<feature type="domain" description="C-CAP/cofactor C-like" evidence="2">
    <location>
        <begin position="1"/>
        <end position="103"/>
    </location>
</feature>
<dbReference type="GO" id="GO:0003779">
    <property type="term" value="F:actin binding"/>
    <property type="evidence" value="ECO:0007669"/>
    <property type="project" value="InterPro"/>
</dbReference>
<dbReference type="SMART" id="SM00673">
    <property type="entry name" value="CARP"/>
    <property type="match status" value="1"/>
</dbReference>
<dbReference type="GO" id="GO:0005737">
    <property type="term" value="C:cytoplasm"/>
    <property type="evidence" value="ECO:0007669"/>
    <property type="project" value="TreeGrafter"/>
</dbReference>
<dbReference type="OrthoDB" id="77251at2759"/>
<evidence type="ECO:0000256" key="1">
    <source>
        <dbReference type="ARBA" id="ARBA00007659"/>
    </source>
</evidence>
<dbReference type="GO" id="GO:0000902">
    <property type="term" value="P:cell morphogenesis"/>
    <property type="evidence" value="ECO:0007669"/>
    <property type="project" value="TreeGrafter"/>
</dbReference>
<accession>A0A8S4QPX3</accession>
<dbReference type="InterPro" id="IPR006599">
    <property type="entry name" value="CARP_motif"/>
</dbReference>
<evidence type="ECO:0000313" key="3">
    <source>
        <dbReference type="EMBL" id="CAH2215845.1"/>
    </source>
</evidence>